<feature type="compositionally biased region" description="Low complexity" evidence="1">
    <location>
        <begin position="23"/>
        <end position="33"/>
    </location>
</feature>
<feature type="region of interest" description="Disordered" evidence="1">
    <location>
        <begin position="1"/>
        <end position="34"/>
    </location>
</feature>
<evidence type="ECO:0000256" key="1">
    <source>
        <dbReference type="SAM" id="MobiDB-lite"/>
    </source>
</evidence>
<feature type="compositionally biased region" description="Low complexity" evidence="1">
    <location>
        <begin position="132"/>
        <end position="141"/>
    </location>
</feature>
<reference evidence="2 3" key="1">
    <citation type="submission" date="2023-09" db="EMBL/GenBank/DDBJ databases">
        <title>Pangenome analysis of Batrachochytrium dendrobatidis and related Chytrids.</title>
        <authorList>
            <person name="Yacoub M.N."/>
            <person name="Stajich J.E."/>
            <person name="James T.Y."/>
        </authorList>
    </citation>
    <scope>NUCLEOTIDE SEQUENCE [LARGE SCALE GENOMIC DNA]</scope>
    <source>
        <strain evidence="2 3">JEL0888</strain>
    </source>
</reference>
<evidence type="ECO:0000313" key="3">
    <source>
        <dbReference type="Proteomes" id="UP001527925"/>
    </source>
</evidence>
<dbReference type="PANTHER" id="PTHR15396">
    <property type="entry name" value="RIBONUCLEASE P PROTEIN SUBUNIT P40"/>
    <property type="match status" value="1"/>
</dbReference>
<dbReference type="PANTHER" id="PTHR15396:SF1">
    <property type="entry name" value="RIBONUCLEASE P PROTEIN SUBUNIT P40"/>
    <property type="match status" value="1"/>
</dbReference>
<name>A0ABR4N577_9FUNG</name>
<keyword evidence="3" id="KW-1185">Reference proteome</keyword>
<feature type="region of interest" description="Disordered" evidence="1">
    <location>
        <begin position="121"/>
        <end position="141"/>
    </location>
</feature>
<evidence type="ECO:0000313" key="2">
    <source>
        <dbReference type="EMBL" id="KAL2914653.1"/>
    </source>
</evidence>
<dbReference type="EMBL" id="JADGIZ020000031">
    <property type="protein sequence ID" value="KAL2914653.1"/>
    <property type="molecule type" value="Genomic_DNA"/>
</dbReference>
<proteinExistence type="predicted"/>
<dbReference type="InterPro" id="IPR013893">
    <property type="entry name" value="RNase_P_Rpp40"/>
</dbReference>
<organism evidence="2 3">
    <name type="scientific">Polyrhizophydium stewartii</name>
    <dbReference type="NCBI Taxonomy" id="2732419"/>
    <lineage>
        <taxon>Eukaryota</taxon>
        <taxon>Fungi</taxon>
        <taxon>Fungi incertae sedis</taxon>
        <taxon>Chytridiomycota</taxon>
        <taxon>Chytridiomycota incertae sedis</taxon>
        <taxon>Chytridiomycetes</taxon>
        <taxon>Rhizophydiales</taxon>
        <taxon>Rhizophydiales incertae sedis</taxon>
        <taxon>Polyrhizophydium</taxon>
    </lineage>
</organism>
<dbReference type="Proteomes" id="UP001527925">
    <property type="component" value="Unassembled WGS sequence"/>
</dbReference>
<gene>
    <name evidence="2" type="ORF">HK105_205792</name>
</gene>
<accession>A0ABR4N577</accession>
<dbReference type="Pfam" id="PF08584">
    <property type="entry name" value="Ribonuc_P_40"/>
    <property type="match status" value="1"/>
</dbReference>
<protein>
    <submittedName>
        <fullName evidence="2">Uncharacterized protein</fullName>
    </submittedName>
</protein>
<feature type="compositionally biased region" description="Pro residues" evidence="1">
    <location>
        <begin position="121"/>
        <end position="131"/>
    </location>
</feature>
<comment type="caution">
    <text evidence="2">The sequence shown here is derived from an EMBL/GenBank/DDBJ whole genome shotgun (WGS) entry which is preliminary data.</text>
</comment>
<sequence>MARARQRPPISGRRASRRRGRGRSLAALSAGARPDAGDDCFAIVPPATLVLALCKDSYEAAGLQGRPARAAPSRSRHVVRIDLARPSFRPGDKTFDRVAWCFANVLVQPVDWLLVSLASPAPPAQPTPAQPTPAESSPAESSHAAPLVWRDFALPAEANARPVIADAVVSTMTNVVFPDLAATGLPAGFAAGRDGAQDSALALLEWVGLACIRAQRLSADDAVDPFVAAIDHFEPSTTGDVATISWSGLITPPFVGAVVCAAARVLADNPALPWFAVAVSGFPNAPVSWDGKDHGSFVHGENDLVLVVDRSDMCLSFTMQSAADGLK</sequence>